<keyword evidence="7" id="KW-1185">Reference proteome</keyword>
<dbReference type="GO" id="GO:0016020">
    <property type="term" value="C:membrane"/>
    <property type="evidence" value="ECO:0007669"/>
    <property type="project" value="UniProtKB-SubCell"/>
</dbReference>
<dbReference type="InterPro" id="IPR038770">
    <property type="entry name" value="Na+/solute_symporter_sf"/>
</dbReference>
<reference evidence="6 7" key="1">
    <citation type="submission" date="2016-09" db="EMBL/GenBank/DDBJ databases">
        <title>Bacillus aquimaris SAMM genome sequence reveals colonization and biosurfactant production capacities.</title>
        <authorList>
            <person name="Waghmode S.R."/>
            <person name="Suryavanshi M.V."/>
        </authorList>
    </citation>
    <scope>NUCLEOTIDE SEQUENCE [LARGE SCALE GENOMIC DNA]</scope>
    <source>
        <strain evidence="6 7">SAMM</strain>
    </source>
</reference>
<dbReference type="Proteomes" id="UP000182062">
    <property type="component" value="Unassembled WGS sequence"/>
</dbReference>
<protein>
    <submittedName>
        <fullName evidence="6">Uncharacterized protein</fullName>
    </submittedName>
</protein>
<evidence type="ECO:0000256" key="2">
    <source>
        <dbReference type="ARBA" id="ARBA00022692"/>
    </source>
</evidence>
<sequence length="93" mass="10020">MKVLQSLSAIAGKYFAVWVILAALLAFFLPEMFIGFGAYITILLGVVMFGMGLTLKPVDFKIIAKSPLPVFVGVAAQFLVMPQVQAASSTHTR</sequence>
<evidence type="ECO:0000256" key="4">
    <source>
        <dbReference type="ARBA" id="ARBA00023136"/>
    </source>
</evidence>
<gene>
    <name evidence="6" type="ORF">BHE18_22040</name>
</gene>
<dbReference type="InterPro" id="IPR002657">
    <property type="entry name" value="BilAc:Na_symport/Acr3"/>
</dbReference>
<feature type="transmembrane region" description="Helical" evidence="5">
    <location>
        <begin position="36"/>
        <end position="55"/>
    </location>
</feature>
<keyword evidence="2 5" id="KW-0812">Transmembrane</keyword>
<accession>A0A1J6WRL4</accession>
<evidence type="ECO:0000256" key="5">
    <source>
        <dbReference type="SAM" id="Phobius"/>
    </source>
</evidence>
<organism evidence="6 7">
    <name type="scientific">Rossellomorea aquimaris</name>
    <dbReference type="NCBI Taxonomy" id="189382"/>
    <lineage>
        <taxon>Bacteria</taxon>
        <taxon>Bacillati</taxon>
        <taxon>Bacillota</taxon>
        <taxon>Bacilli</taxon>
        <taxon>Bacillales</taxon>
        <taxon>Bacillaceae</taxon>
        <taxon>Rossellomorea</taxon>
    </lineage>
</organism>
<evidence type="ECO:0000313" key="6">
    <source>
        <dbReference type="EMBL" id="OIU70551.1"/>
    </source>
</evidence>
<dbReference type="AlphaFoldDB" id="A0A1J6WRL4"/>
<evidence type="ECO:0000256" key="3">
    <source>
        <dbReference type="ARBA" id="ARBA00022989"/>
    </source>
</evidence>
<proteinExistence type="predicted"/>
<dbReference type="Gene3D" id="1.20.1530.20">
    <property type="match status" value="1"/>
</dbReference>
<dbReference type="EMBL" id="MINN01000102">
    <property type="protein sequence ID" value="OIU70551.1"/>
    <property type="molecule type" value="Genomic_DNA"/>
</dbReference>
<feature type="transmembrane region" description="Helical" evidence="5">
    <location>
        <begin position="12"/>
        <end position="30"/>
    </location>
</feature>
<comment type="subcellular location">
    <subcellularLocation>
        <location evidence="1">Membrane</location>
        <topology evidence="1">Multi-pass membrane protein</topology>
    </subcellularLocation>
</comment>
<evidence type="ECO:0000313" key="7">
    <source>
        <dbReference type="Proteomes" id="UP000182062"/>
    </source>
</evidence>
<keyword evidence="3 5" id="KW-1133">Transmembrane helix</keyword>
<evidence type="ECO:0000256" key="1">
    <source>
        <dbReference type="ARBA" id="ARBA00004141"/>
    </source>
</evidence>
<keyword evidence="4 5" id="KW-0472">Membrane</keyword>
<dbReference type="Pfam" id="PF01758">
    <property type="entry name" value="SBF"/>
    <property type="match status" value="1"/>
</dbReference>
<comment type="caution">
    <text evidence="6">The sequence shown here is derived from an EMBL/GenBank/DDBJ whole genome shotgun (WGS) entry which is preliminary data.</text>
</comment>
<name>A0A1J6WRL4_9BACI</name>